<dbReference type="Proteomes" id="UP000245634">
    <property type="component" value="Unassembled WGS sequence"/>
</dbReference>
<reference evidence="2 3" key="1">
    <citation type="submission" date="2018-05" db="EMBL/GenBank/DDBJ databases">
        <title>Genomic Encyclopedia of Type Strains, Phase IV (KMG-IV): sequencing the most valuable type-strain genomes for metagenomic binning, comparative biology and taxonomic classification.</title>
        <authorList>
            <person name="Goeker M."/>
        </authorList>
    </citation>
    <scope>NUCLEOTIDE SEQUENCE [LARGE SCALE GENOMIC DNA]</scope>
    <source>
        <strain evidence="2 3">DSM 18773</strain>
    </source>
</reference>
<comment type="caution">
    <text evidence="2">The sequence shown here is derived from an EMBL/GenBank/DDBJ whole genome shotgun (WGS) entry which is preliminary data.</text>
</comment>
<evidence type="ECO:0000313" key="3">
    <source>
        <dbReference type="Proteomes" id="UP000245634"/>
    </source>
</evidence>
<dbReference type="EMBL" id="QGGL01000003">
    <property type="protein sequence ID" value="PWK15682.1"/>
    <property type="molecule type" value="Genomic_DNA"/>
</dbReference>
<feature type="transmembrane region" description="Helical" evidence="1">
    <location>
        <begin position="100"/>
        <end position="125"/>
    </location>
</feature>
<protein>
    <submittedName>
        <fullName evidence="2">Uncharacterized protein</fullName>
    </submittedName>
</protein>
<accession>A0A316DDT4</accession>
<keyword evidence="1" id="KW-1133">Transmembrane helix</keyword>
<keyword evidence="3" id="KW-1185">Reference proteome</keyword>
<name>A0A316DDT4_9BACL</name>
<feature type="transmembrane region" description="Helical" evidence="1">
    <location>
        <begin position="145"/>
        <end position="170"/>
    </location>
</feature>
<dbReference type="AlphaFoldDB" id="A0A316DDT4"/>
<evidence type="ECO:0000313" key="2">
    <source>
        <dbReference type="EMBL" id="PWK15682.1"/>
    </source>
</evidence>
<organism evidence="2 3">
    <name type="scientific">Tumebacillus permanentifrigoris</name>
    <dbReference type="NCBI Taxonomy" id="378543"/>
    <lineage>
        <taxon>Bacteria</taxon>
        <taxon>Bacillati</taxon>
        <taxon>Bacillota</taxon>
        <taxon>Bacilli</taxon>
        <taxon>Bacillales</taxon>
        <taxon>Alicyclobacillaceae</taxon>
        <taxon>Tumebacillus</taxon>
    </lineage>
</organism>
<proteinExistence type="predicted"/>
<feature type="transmembrane region" description="Helical" evidence="1">
    <location>
        <begin position="176"/>
        <end position="195"/>
    </location>
</feature>
<evidence type="ECO:0000256" key="1">
    <source>
        <dbReference type="SAM" id="Phobius"/>
    </source>
</evidence>
<keyword evidence="1" id="KW-0812">Transmembrane</keyword>
<feature type="transmembrane region" description="Helical" evidence="1">
    <location>
        <begin position="6"/>
        <end position="25"/>
    </location>
</feature>
<dbReference type="RefSeq" id="WP_109686953.1">
    <property type="nucleotide sequence ID" value="NZ_QGGL01000003.1"/>
</dbReference>
<sequence length="202" mass="21932">MSGVWSSLLVEILGMVLAGLTIKLMDDTLDVEFDRSVGRHTLSVRLGRACLPYGLMLFGGAMALAPQVALALFLASYAIGMGHDLSEVMPTKLPGWVESLLALAFAMLFAGPVLAAWALFVMIMIQLLDDLMDVQHDRRSGQTNWALRIGTVEATLLLFITALAAVLLAPLLTAEVIVAMPLVHFLMAVLSGIRWRERGEQN</sequence>
<feature type="transmembrane region" description="Helical" evidence="1">
    <location>
        <begin position="55"/>
        <end position="80"/>
    </location>
</feature>
<dbReference type="OrthoDB" id="1680253at2"/>
<keyword evidence="1" id="KW-0472">Membrane</keyword>
<gene>
    <name evidence="2" type="ORF">C7459_103222</name>
</gene>